<keyword evidence="6 10" id="KW-1133">Transmembrane helix</keyword>
<evidence type="ECO:0000313" key="14">
    <source>
        <dbReference type="EMBL" id="TXG89416.1"/>
    </source>
</evidence>
<dbReference type="GO" id="GO:0050660">
    <property type="term" value="F:flavin adenine dinucleotide binding"/>
    <property type="evidence" value="ECO:0007669"/>
    <property type="project" value="InterPro"/>
</dbReference>
<keyword evidence="7 9" id="KW-0129">CBS domain</keyword>
<dbReference type="CDD" id="cd04590">
    <property type="entry name" value="CBS_pair_CorC_HlyC_assoc"/>
    <property type="match status" value="1"/>
</dbReference>
<dbReference type="Pfam" id="PF00571">
    <property type="entry name" value="CBS"/>
    <property type="match status" value="2"/>
</dbReference>
<name>A0A6P2CDU2_9NOCA</name>
<dbReference type="InterPro" id="IPR005170">
    <property type="entry name" value="Transptr-assoc_dom"/>
</dbReference>
<dbReference type="Proteomes" id="UP000471120">
    <property type="component" value="Unassembled WGS sequence"/>
</dbReference>
<dbReference type="InterPro" id="IPR051676">
    <property type="entry name" value="UPF0053_domain"/>
</dbReference>
<accession>A0A6P2CDU2</accession>
<dbReference type="Pfam" id="PF03471">
    <property type="entry name" value="CorC_HlyC"/>
    <property type="match status" value="1"/>
</dbReference>
<dbReference type="AlphaFoldDB" id="A0A6P2CDU2"/>
<dbReference type="InterPro" id="IPR036318">
    <property type="entry name" value="FAD-bd_PCMH-like_sf"/>
</dbReference>
<dbReference type="Pfam" id="PF01595">
    <property type="entry name" value="CNNM"/>
    <property type="match status" value="1"/>
</dbReference>
<keyword evidence="5" id="KW-0677">Repeat</keyword>
<dbReference type="SUPFAM" id="SSF56176">
    <property type="entry name" value="FAD-binding/transporter-associated domain-like"/>
    <property type="match status" value="1"/>
</dbReference>
<gene>
    <name evidence="14" type="ORF">DW322_03140</name>
</gene>
<dbReference type="GO" id="GO:0005886">
    <property type="term" value="C:plasma membrane"/>
    <property type="evidence" value="ECO:0007669"/>
    <property type="project" value="UniProtKB-SubCell"/>
</dbReference>
<evidence type="ECO:0000259" key="13">
    <source>
        <dbReference type="PROSITE" id="PS51846"/>
    </source>
</evidence>
<sequence>MDADTLVNAGLVLLFVLIGGVFAGTELAMVSLREGQIKQLEESGTRGRKLAELARNPNRFLSAVQIGVTLSGFFSAAYGASTLAPDFAPFLADLGLPDATADTVAFILLTLFIAYLSLVFGELVPKRIAMQRAVGFARIAGPPLGVFANLMRPVIWLLSVSTNAVVRLLGGDPEAKTEEMNADELAMIVGDTRGLAAGSRAILTDVLGAGDRSIREVMRPRPDVTFLEAAWTIEKARDYVHELSYSRFPVTGESVDDVIGFAHIRDIFERDDATAVRDVVRPIHAVPDTNRVLDTLGTLRKEQHHIALVLDEYGGTAGIVTLEDLVEEIVGEIYDEYDSAIEPEDAIVRSGGTIRVQGGLILQEFFRVTGIELPEGDYETVAGFVIDRLGRIPDAGDTVEIPGYRMQVLDVTRRRVDHVAITPVEVEG</sequence>
<dbReference type="PROSITE" id="PS51846">
    <property type="entry name" value="CNNM"/>
    <property type="match status" value="1"/>
</dbReference>
<dbReference type="InterPro" id="IPR000644">
    <property type="entry name" value="CBS_dom"/>
</dbReference>
<reference evidence="14 15" key="1">
    <citation type="submission" date="2018-07" db="EMBL/GenBank/DDBJ databases">
        <title>Genome sequence of Rhodococcus rhodnii ATCC 35071 from Rhodnius prolixus.</title>
        <authorList>
            <person name="Patel V."/>
            <person name="Vogel K.J."/>
        </authorList>
    </citation>
    <scope>NUCLEOTIDE SEQUENCE [LARGE SCALE GENOMIC DNA]</scope>
    <source>
        <strain evidence="14 15">ATCC 35071</strain>
    </source>
</reference>
<evidence type="ECO:0000256" key="10">
    <source>
        <dbReference type="PROSITE-ProRule" id="PRU01193"/>
    </source>
</evidence>
<feature type="domain" description="CNNM transmembrane" evidence="13">
    <location>
        <begin position="1"/>
        <end position="200"/>
    </location>
</feature>
<protein>
    <submittedName>
        <fullName evidence="14">HlyC/CorC family transporter</fullName>
    </submittedName>
</protein>
<evidence type="ECO:0000256" key="8">
    <source>
        <dbReference type="ARBA" id="ARBA00023136"/>
    </source>
</evidence>
<keyword evidence="4 10" id="KW-0812">Transmembrane</keyword>
<proteinExistence type="inferred from homology"/>
<evidence type="ECO:0000259" key="12">
    <source>
        <dbReference type="PROSITE" id="PS51371"/>
    </source>
</evidence>
<organism evidence="14 15">
    <name type="scientific">Rhodococcus rhodnii</name>
    <dbReference type="NCBI Taxonomy" id="38312"/>
    <lineage>
        <taxon>Bacteria</taxon>
        <taxon>Bacillati</taxon>
        <taxon>Actinomycetota</taxon>
        <taxon>Actinomycetes</taxon>
        <taxon>Mycobacteriales</taxon>
        <taxon>Nocardiaceae</taxon>
        <taxon>Rhodococcus</taxon>
    </lineage>
</organism>
<dbReference type="SUPFAM" id="SSF54631">
    <property type="entry name" value="CBS-domain pair"/>
    <property type="match status" value="1"/>
</dbReference>
<dbReference type="Gene3D" id="3.10.580.10">
    <property type="entry name" value="CBS-domain"/>
    <property type="match status" value="1"/>
</dbReference>
<dbReference type="PROSITE" id="PS51371">
    <property type="entry name" value="CBS"/>
    <property type="match status" value="1"/>
</dbReference>
<feature type="transmembrane region" description="Helical" evidence="11">
    <location>
        <begin position="136"/>
        <end position="158"/>
    </location>
</feature>
<evidence type="ECO:0000313" key="15">
    <source>
        <dbReference type="Proteomes" id="UP000471120"/>
    </source>
</evidence>
<dbReference type="EMBL" id="QRCM01000001">
    <property type="protein sequence ID" value="TXG89416.1"/>
    <property type="molecule type" value="Genomic_DNA"/>
</dbReference>
<comment type="caution">
    <text evidence="14">The sequence shown here is derived from an EMBL/GenBank/DDBJ whole genome shotgun (WGS) entry which is preliminary data.</text>
</comment>
<feature type="transmembrane region" description="Helical" evidence="11">
    <location>
        <begin position="6"/>
        <end position="30"/>
    </location>
</feature>
<evidence type="ECO:0000256" key="4">
    <source>
        <dbReference type="ARBA" id="ARBA00022692"/>
    </source>
</evidence>
<evidence type="ECO:0000256" key="7">
    <source>
        <dbReference type="ARBA" id="ARBA00023122"/>
    </source>
</evidence>
<feature type="transmembrane region" description="Helical" evidence="11">
    <location>
        <begin position="60"/>
        <end position="84"/>
    </location>
</feature>
<keyword evidence="3" id="KW-1003">Cell membrane</keyword>
<dbReference type="PANTHER" id="PTHR43099:SF5">
    <property type="entry name" value="HLYC_CORC FAMILY TRANSPORTER"/>
    <property type="match status" value="1"/>
</dbReference>
<feature type="transmembrane region" description="Helical" evidence="11">
    <location>
        <begin position="104"/>
        <end position="124"/>
    </location>
</feature>
<evidence type="ECO:0000256" key="11">
    <source>
        <dbReference type="SAM" id="Phobius"/>
    </source>
</evidence>
<evidence type="ECO:0000256" key="6">
    <source>
        <dbReference type="ARBA" id="ARBA00022989"/>
    </source>
</evidence>
<dbReference type="Gene3D" id="3.30.465.10">
    <property type="match status" value="1"/>
</dbReference>
<feature type="domain" description="CBS" evidence="12">
    <location>
        <begin position="279"/>
        <end position="336"/>
    </location>
</feature>
<dbReference type="FunFam" id="3.10.580.10:FF:000002">
    <property type="entry name" value="Magnesium/cobalt efflux protein CorC"/>
    <property type="match status" value="1"/>
</dbReference>
<comment type="subcellular location">
    <subcellularLocation>
        <location evidence="1">Cell membrane</location>
        <topology evidence="1">Multi-pass membrane protein</topology>
    </subcellularLocation>
</comment>
<evidence type="ECO:0000256" key="2">
    <source>
        <dbReference type="ARBA" id="ARBA00006337"/>
    </source>
</evidence>
<evidence type="ECO:0000256" key="3">
    <source>
        <dbReference type="ARBA" id="ARBA00022475"/>
    </source>
</evidence>
<dbReference type="InterPro" id="IPR002550">
    <property type="entry name" value="CNNM"/>
</dbReference>
<evidence type="ECO:0000256" key="1">
    <source>
        <dbReference type="ARBA" id="ARBA00004651"/>
    </source>
</evidence>
<evidence type="ECO:0000256" key="9">
    <source>
        <dbReference type="PROSITE-ProRule" id="PRU00703"/>
    </source>
</evidence>
<dbReference type="InterPro" id="IPR016169">
    <property type="entry name" value="FAD-bd_PCMH_sub2"/>
</dbReference>
<evidence type="ECO:0000256" key="5">
    <source>
        <dbReference type="ARBA" id="ARBA00022737"/>
    </source>
</evidence>
<keyword evidence="8 10" id="KW-0472">Membrane</keyword>
<comment type="similarity">
    <text evidence="2">Belongs to the UPF0053 family.</text>
</comment>
<dbReference type="RefSeq" id="WP_010839752.1">
    <property type="nucleotide sequence ID" value="NZ_QRCM01000001.1"/>
</dbReference>
<dbReference type="PANTHER" id="PTHR43099">
    <property type="entry name" value="UPF0053 PROTEIN YRKA"/>
    <property type="match status" value="1"/>
</dbReference>
<dbReference type="InterPro" id="IPR046342">
    <property type="entry name" value="CBS_dom_sf"/>
</dbReference>
<dbReference type="InterPro" id="IPR044751">
    <property type="entry name" value="Ion_transp-like_CBS"/>
</dbReference>
<dbReference type="SMART" id="SM01091">
    <property type="entry name" value="CorC_HlyC"/>
    <property type="match status" value="1"/>
</dbReference>